<evidence type="ECO:0000313" key="1">
    <source>
        <dbReference type="EMBL" id="KAK3251246.1"/>
    </source>
</evidence>
<reference evidence="1 2" key="1">
    <citation type="journal article" date="2015" name="Genome Biol. Evol.">
        <title>Comparative Genomics of a Bacterivorous Green Alga Reveals Evolutionary Causalities and Consequences of Phago-Mixotrophic Mode of Nutrition.</title>
        <authorList>
            <person name="Burns J.A."/>
            <person name="Paasch A."/>
            <person name="Narechania A."/>
            <person name="Kim E."/>
        </authorList>
    </citation>
    <scope>NUCLEOTIDE SEQUENCE [LARGE SCALE GENOMIC DNA]</scope>
    <source>
        <strain evidence="1 2">PLY_AMNH</strain>
    </source>
</reference>
<sequence>MATAFEQCPPLSLPRSVFQEKDYRVPLRIGEKLWGGPDLAKLLALCAYTGVLAERSRTVVFSLTAPVFKVPYAQHFSDRPLRSIFFLCSLGCVRLY</sequence>
<protein>
    <submittedName>
        <fullName evidence="1">Uncharacterized protein</fullName>
    </submittedName>
</protein>
<comment type="caution">
    <text evidence="1">The sequence shown here is derived from an EMBL/GenBank/DDBJ whole genome shotgun (WGS) entry which is preliminary data.</text>
</comment>
<dbReference type="AlphaFoldDB" id="A0AAE0CA51"/>
<organism evidence="1 2">
    <name type="scientific">Cymbomonas tetramitiformis</name>
    <dbReference type="NCBI Taxonomy" id="36881"/>
    <lineage>
        <taxon>Eukaryota</taxon>
        <taxon>Viridiplantae</taxon>
        <taxon>Chlorophyta</taxon>
        <taxon>Pyramimonadophyceae</taxon>
        <taxon>Pyramimonadales</taxon>
        <taxon>Pyramimonadaceae</taxon>
        <taxon>Cymbomonas</taxon>
    </lineage>
</organism>
<proteinExistence type="predicted"/>
<evidence type="ECO:0000313" key="2">
    <source>
        <dbReference type="Proteomes" id="UP001190700"/>
    </source>
</evidence>
<dbReference type="EMBL" id="LGRX02026168">
    <property type="protein sequence ID" value="KAK3251246.1"/>
    <property type="molecule type" value="Genomic_DNA"/>
</dbReference>
<keyword evidence="2" id="KW-1185">Reference proteome</keyword>
<accession>A0AAE0CA51</accession>
<gene>
    <name evidence="1" type="ORF">CYMTET_39409</name>
</gene>
<name>A0AAE0CA51_9CHLO</name>
<dbReference type="Proteomes" id="UP001190700">
    <property type="component" value="Unassembled WGS sequence"/>
</dbReference>